<dbReference type="InterPro" id="IPR044824">
    <property type="entry name" value="MAIN-like"/>
</dbReference>
<protein>
    <recommendedName>
        <fullName evidence="1">Aminotransferase-like plant mobile domain-containing protein</fullName>
    </recommendedName>
</protein>
<organism evidence="2 3">
    <name type="scientific">Daucus carota subsp. sativus</name>
    <name type="common">Carrot</name>
    <dbReference type="NCBI Taxonomy" id="79200"/>
    <lineage>
        <taxon>Eukaryota</taxon>
        <taxon>Viridiplantae</taxon>
        <taxon>Streptophyta</taxon>
        <taxon>Embryophyta</taxon>
        <taxon>Tracheophyta</taxon>
        <taxon>Spermatophyta</taxon>
        <taxon>Magnoliopsida</taxon>
        <taxon>eudicotyledons</taxon>
        <taxon>Gunneridae</taxon>
        <taxon>Pentapetalae</taxon>
        <taxon>asterids</taxon>
        <taxon>campanulids</taxon>
        <taxon>Apiales</taxon>
        <taxon>Apiaceae</taxon>
        <taxon>Apioideae</taxon>
        <taxon>Scandiceae</taxon>
        <taxon>Daucinae</taxon>
        <taxon>Daucus</taxon>
        <taxon>Daucus sect. Daucus</taxon>
    </lineage>
</organism>
<dbReference type="InterPro" id="IPR019557">
    <property type="entry name" value="AminoTfrase-like_pln_mobile"/>
</dbReference>
<sequence>MDPVVHHPGPIDDSLLTLQTDHRSEAVWNMREPPEDLVVRVNFGDYWNTVKNHRPHVSIVAAITAAGFGWIFRLGKVRHDRGVITAFIERWRPETHTFHFSFGEATITLEDKVALVRDLLGLAPDTADLKKDNLKIRWLITHFGRCHRLDESAEDFGAQSIFHIRAHLLCVIGSLFPHASGNSVPLSLLRLLDDLESLGGYSWGSAVLSYTYRKMCDASRGVWIYERFPTIAPHLRSQPQYTYPLALRYVICYSSHKLH</sequence>
<dbReference type="PANTHER" id="PTHR46033">
    <property type="entry name" value="PROTEIN MAIN-LIKE 2"/>
    <property type="match status" value="1"/>
</dbReference>
<proteinExistence type="predicted"/>
<evidence type="ECO:0000313" key="3">
    <source>
        <dbReference type="Proteomes" id="UP000077755"/>
    </source>
</evidence>
<dbReference type="Proteomes" id="UP000077755">
    <property type="component" value="Chromosome 8"/>
</dbReference>
<reference evidence="2" key="2">
    <citation type="submission" date="2022-03" db="EMBL/GenBank/DDBJ databases">
        <title>Draft title - Genomic analysis of global carrot germplasm unveils the trajectory of domestication and the origin of high carotenoid orange carrot.</title>
        <authorList>
            <person name="Iorizzo M."/>
            <person name="Ellison S."/>
            <person name="Senalik D."/>
            <person name="Macko-Podgorni A."/>
            <person name="Grzebelus D."/>
            <person name="Bostan H."/>
            <person name="Rolling W."/>
            <person name="Curaba J."/>
            <person name="Simon P."/>
        </authorList>
    </citation>
    <scope>NUCLEOTIDE SEQUENCE</scope>
    <source>
        <tissue evidence="2">Leaf</tissue>
    </source>
</reference>
<gene>
    <name evidence="2" type="ORF">DCAR_0830962</name>
</gene>
<dbReference type="AlphaFoldDB" id="A0AAF0XNP7"/>
<reference evidence="2" key="1">
    <citation type="journal article" date="2016" name="Nat. Genet.">
        <title>A high-quality carrot genome assembly provides new insights into carotenoid accumulation and asterid genome evolution.</title>
        <authorList>
            <person name="Iorizzo M."/>
            <person name="Ellison S."/>
            <person name="Senalik D."/>
            <person name="Zeng P."/>
            <person name="Satapoomin P."/>
            <person name="Huang J."/>
            <person name="Bowman M."/>
            <person name="Iovene M."/>
            <person name="Sanseverino W."/>
            <person name="Cavagnaro P."/>
            <person name="Yildiz M."/>
            <person name="Macko-Podgorni A."/>
            <person name="Moranska E."/>
            <person name="Grzebelus E."/>
            <person name="Grzebelus D."/>
            <person name="Ashrafi H."/>
            <person name="Zheng Z."/>
            <person name="Cheng S."/>
            <person name="Spooner D."/>
            <person name="Van Deynze A."/>
            <person name="Simon P."/>
        </authorList>
    </citation>
    <scope>NUCLEOTIDE SEQUENCE</scope>
    <source>
        <tissue evidence="2">Leaf</tissue>
    </source>
</reference>
<dbReference type="EMBL" id="CP093350">
    <property type="protein sequence ID" value="WOH11475.1"/>
    <property type="molecule type" value="Genomic_DNA"/>
</dbReference>
<name>A0AAF0XNP7_DAUCS</name>
<keyword evidence="3" id="KW-1185">Reference proteome</keyword>
<dbReference type="Pfam" id="PF10536">
    <property type="entry name" value="PMD"/>
    <property type="match status" value="1"/>
</dbReference>
<evidence type="ECO:0000313" key="2">
    <source>
        <dbReference type="EMBL" id="WOH11475.1"/>
    </source>
</evidence>
<accession>A0AAF0XNP7</accession>
<feature type="domain" description="Aminotransferase-like plant mobile" evidence="1">
    <location>
        <begin position="68"/>
        <end position="249"/>
    </location>
</feature>
<evidence type="ECO:0000259" key="1">
    <source>
        <dbReference type="Pfam" id="PF10536"/>
    </source>
</evidence>
<dbReference type="GO" id="GO:0010073">
    <property type="term" value="P:meristem maintenance"/>
    <property type="evidence" value="ECO:0007669"/>
    <property type="project" value="InterPro"/>
</dbReference>
<dbReference type="PANTHER" id="PTHR46033:SF8">
    <property type="entry name" value="PROTEIN MAINTENANCE OF MERISTEMS-LIKE"/>
    <property type="match status" value="1"/>
</dbReference>